<proteinExistence type="predicted"/>
<reference evidence="1 3" key="1">
    <citation type="journal article" date="2014" name="BMC Genomics">
        <title>Genome sequence of Anopheles sinensis provides insight into genetics basis of mosquito competence for malaria parasites.</title>
        <authorList>
            <person name="Zhou D."/>
            <person name="Zhang D."/>
            <person name="Ding G."/>
            <person name="Shi L."/>
            <person name="Hou Q."/>
            <person name="Ye Y."/>
            <person name="Xu Y."/>
            <person name="Zhou H."/>
            <person name="Xiong C."/>
            <person name="Li S."/>
            <person name="Yu J."/>
            <person name="Hong S."/>
            <person name="Yu X."/>
            <person name="Zou P."/>
            <person name="Chen C."/>
            <person name="Chang X."/>
            <person name="Wang W."/>
            <person name="Lv Y."/>
            <person name="Sun Y."/>
            <person name="Ma L."/>
            <person name="Shen B."/>
            <person name="Zhu C."/>
        </authorList>
    </citation>
    <scope>NUCLEOTIDE SEQUENCE [LARGE SCALE GENOMIC DNA]</scope>
</reference>
<keyword evidence="3" id="KW-1185">Reference proteome</keyword>
<evidence type="ECO:0000313" key="2">
    <source>
        <dbReference type="EnsemblMetazoa" id="ASIC002399-PA"/>
    </source>
</evidence>
<dbReference type="Proteomes" id="UP000030765">
    <property type="component" value="Unassembled WGS sequence"/>
</dbReference>
<protein>
    <submittedName>
        <fullName evidence="1 2">Uncharacterized protein</fullName>
    </submittedName>
</protein>
<dbReference type="EnsemblMetazoa" id="ASIC002399-RA">
    <property type="protein sequence ID" value="ASIC002399-PA"/>
    <property type="gene ID" value="ASIC002399"/>
</dbReference>
<dbReference type="AlphaFoldDB" id="A0A084VC67"/>
<sequence>MADLRQVLCLYSTTSSPTLPSNASRCDDGPLQEISVQTVKVTRAICSPPLSTQVVRRRTSIGPSHIDKVQVLTATLRIVVESSEFYSTNVAVTDFLRYKPACGVWHANEPQRPNRK</sequence>
<evidence type="ECO:0000313" key="1">
    <source>
        <dbReference type="EMBL" id="KFB35561.1"/>
    </source>
</evidence>
<accession>A0A084VC67</accession>
<organism evidence="1">
    <name type="scientific">Anopheles sinensis</name>
    <name type="common">Mosquito</name>
    <dbReference type="NCBI Taxonomy" id="74873"/>
    <lineage>
        <taxon>Eukaryota</taxon>
        <taxon>Metazoa</taxon>
        <taxon>Ecdysozoa</taxon>
        <taxon>Arthropoda</taxon>
        <taxon>Hexapoda</taxon>
        <taxon>Insecta</taxon>
        <taxon>Pterygota</taxon>
        <taxon>Neoptera</taxon>
        <taxon>Endopterygota</taxon>
        <taxon>Diptera</taxon>
        <taxon>Nematocera</taxon>
        <taxon>Culicoidea</taxon>
        <taxon>Culicidae</taxon>
        <taxon>Anophelinae</taxon>
        <taxon>Anopheles</taxon>
    </lineage>
</organism>
<evidence type="ECO:0000313" key="3">
    <source>
        <dbReference type="Proteomes" id="UP000030765"/>
    </source>
</evidence>
<dbReference type="EMBL" id="KE524585">
    <property type="protein sequence ID" value="KFB35561.1"/>
    <property type="molecule type" value="Genomic_DNA"/>
</dbReference>
<reference evidence="2" key="2">
    <citation type="submission" date="2020-05" db="UniProtKB">
        <authorList>
            <consortium name="EnsemblMetazoa"/>
        </authorList>
    </citation>
    <scope>IDENTIFICATION</scope>
</reference>
<dbReference type="VEuPathDB" id="VectorBase:ASIC002399"/>
<name>A0A084VC67_ANOSI</name>
<dbReference type="EMBL" id="ATLV01010516">
    <property type="status" value="NOT_ANNOTATED_CDS"/>
    <property type="molecule type" value="Genomic_DNA"/>
</dbReference>
<gene>
    <name evidence="1" type="ORF">ZHAS_00002399</name>
</gene>